<evidence type="ECO:0000313" key="1">
    <source>
        <dbReference type="EMBL" id="CAB4123324.1"/>
    </source>
</evidence>
<reference evidence="1" key="1">
    <citation type="submission" date="2020-04" db="EMBL/GenBank/DDBJ databases">
        <authorList>
            <person name="Chiriac C."/>
            <person name="Salcher M."/>
            <person name="Ghai R."/>
            <person name="Kavagutti S V."/>
        </authorList>
    </citation>
    <scope>NUCLEOTIDE SEQUENCE</scope>
</reference>
<gene>
    <name evidence="1" type="ORF">UFOVP40_16</name>
</gene>
<dbReference type="EMBL" id="LR796170">
    <property type="protein sequence ID" value="CAB4123324.1"/>
    <property type="molecule type" value="Genomic_DNA"/>
</dbReference>
<name>A0A6J5KM01_9CAUD</name>
<proteinExistence type="predicted"/>
<sequence length="68" mass="7593">MISDTERLDAIGKDGFAVFCNETLVAGVWIMEWHCIYSANCPTELGETLREALDKGIIAYRSLKKGLQ</sequence>
<accession>A0A6J5KM01</accession>
<protein>
    <submittedName>
        <fullName evidence="1">Uncharacterized protein</fullName>
    </submittedName>
</protein>
<organism evidence="1">
    <name type="scientific">uncultured Caudovirales phage</name>
    <dbReference type="NCBI Taxonomy" id="2100421"/>
    <lineage>
        <taxon>Viruses</taxon>
        <taxon>Duplodnaviria</taxon>
        <taxon>Heunggongvirae</taxon>
        <taxon>Uroviricota</taxon>
        <taxon>Caudoviricetes</taxon>
        <taxon>Peduoviridae</taxon>
        <taxon>Maltschvirus</taxon>
        <taxon>Maltschvirus maltsch</taxon>
    </lineage>
</organism>